<evidence type="ECO:0000256" key="2">
    <source>
        <dbReference type="ARBA" id="ARBA00018672"/>
    </source>
</evidence>
<dbReference type="Proteomes" id="UP000190080">
    <property type="component" value="Unassembled WGS sequence"/>
</dbReference>
<organism evidence="13 14">
    <name type="scientific">Clostridium oryzae</name>
    <dbReference type="NCBI Taxonomy" id="1450648"/>
    <lineage>
        <taxon>Bacteria</taxon>
        <taxon>Bacillati</taxon>
        <taxon>Bacillota</taxon>
        <taxon>Clostridia</taxon>
        <taxon>Eubacteriales</taxon>
        <taxon>Clostridiaceae</taxon>
        <taxon>Clostridium</taxon>
    </lineage>
</organism>
<name>A0A1V4INY7_9CLOT</name>
<dbReference type="GO" id="GO:0005737">
    <property type="term" value="C:cytoplasm"/>
    <property type="evidence" value="ECO:0007669"/>
    <property type="project" value="UniProtKB-SubCell"/>
</dbReference>
<dbReference type="STRING" id="1450648.CLORY_23990"/>
<evidence type="ECO:0000256" key="10">
    <source>
        <dbReference type="PROSITE-ProRule" id="PRU00169"/>
    </source>
</evidence>
<dbReference type="OrthoDB" id="1769137at2"/>
<dbReference type="InterPro" id="IPR011006">
    <property type="entry name" value="CheY-like_superfamily"/>
</dbReference>
<dbReference type="EMBL" id="MZGV01000024">
    <property type="protein sequence ID" value="OPJ61187.1"/>
    <property type="molecule type" value="Genomic_DNA"/>
</dbReference>
<evidence type="ECO:0000259" key="12">
    <source>
        <dbReference type="PROSITE" id="PS50110"/>
    </source>
</evidence>
<dbReference type="InterPro" id="IPR051552">
    <property type="entry name" value="HptR"/>
</dbReference>
<dbReference type="RefSeq" id="WP_079424701.1">
    <property type="nucleotide sequence ID" value="NZ_MZGV01000024.1"/>
</dbReference>
<protein>
    <recommendedName>
        <fullName evidence="2">Stage 0 sporulation protein A homolog</fullName>
    </recommendedName>
</protein>
<evidence type="ECO:0000256" key="7">
    <source>
        <dbReference type="ARBA" id="ARBA00023125"/>
    </source>
</evidence>
<feature type="domain" description="HTH araC/xylS-type" evidence="11">
    <location>
        <begin position="143"/>
        <end position="241"/>
    </location>
</feature>
<dbReference type="Gene3D" id="3.40.50.2300">
    <property type="match status" value="1"/>
</dbReference>
<dbReference type="Pfam" id="PF00072">
    <property type="entry name" value="Response_reg"/>
    <property type="match status" value="1"/>
</dbReference>
<evidence type="ECO:0000259" key="11">
    <source>
        <dbReference type="PROSITE" id="PS01124"/>
    </source>
</evidence>
<evidence type="ECO:0000256" key="8">
    <source>
        <dbReference type="ARBA" id="ARBA00023163"/>
    </source>
</evidence>
<keyword evidence="14" id="KW-1185">Reference proteome</keyword>
<dbReference type="GO" id="GO:0000160">
    <property type="term" value="P:phosphorelay signal transduction system"/>
    <property type="evidence" value="ECO:0007669"/>
    <property type="project" value="UniProtKB-KW"/>
</dbReference>
<accession>A0A1V4INY7</accession>
<dbReference type="GO" id="GO:0043565">
    <property type="term" value="F:sequence-specific DNA binding"/>
    <property type="evidence" value="ECO:0007669"/>
    <property type="project" value="InterPro"/>
</dbReference>
<reference evidence="13 14" key="1">
    <citation type="submission" date="2017-03" db="EMBL/GenBank/DDBJ databases">
        <title>Genome sequence of Clostridium oryzae DSM 28571.</title>
        <authorList>
            <person name="Poehlein A."/>
            <person name="Daniel R."/>
        </authorList>
    </citation>
    <scope>NUCLEOTIDE SEQUENCE [LARGE SCALE GENOMIC DNA]</scope>
    <source>
        <strain evidence="13 14">DSM 28571</strain>
    </source>
</reference>
<evidence type="ECO:0000313" key="14">
    <source>
        <dbReference type="Proteomes" id="UP000190080"/>
    </source>
</evidence>
<keyword evidence="8" id="KW-0804">Transcription</keyword>
<keyword evidence="5" id="KW-0902">Two-component regulatory system</keyword>
<sequence length="246" mass="28573">MNKALFVDDEPFILEYLREIVDWEQFGYSQVDTSTDSKQALKLLQSNDYYLLITDIRMPEISGLDLLKDIHEKKLSTKVILLTGYSDFCYVQEAIRLGATDYLLKPILKEDMEESLNLLISDSEDGNENVSENSVENSSHVICQLNQYIRKHLDEDLSLTKLGEKVFLHPSYLSRLYKNETGHSISHFIQEEKMKKAASLLLDTNLRIKDIAEQVGYQKVQYFITLFKHYSGETPQQYRNSKEINI</sequence>
<dbReference type="AlphaFoldDB" id="A0A1V4INY7"/>
<keyword evidence="4 10" id="KW-0597">Phosphoprotein</keyword>
<dbReference type="InterPro" id="IPR009057">
    <property type="entry name" value="Homeodomain-like_sf"/>
</dbReference>
<proteinExistence type="predicted"/>
<evidence type="ECO:0000256" key="4">
    <source>
        <dbReference type="ARBA" id="ARBA00022553"/>
    </source>
</evidence>
<dbReference type="SUPFAM" id="SSF52172">
    <property type="entry name" value="CheY-like"/>
    <property type="match status" value="1"/>
</dbReference>
<dbReference type="PRINTS" id="PR00032">
    <property type="entry name" value="HTHARAC"/>
</dbReference>
<keyword evidence="7" id="KW-0238">DNA-binding</keyword>
<feature type="modified residue" description="4-aspartylphosphate" evidence="10">
    <location>
        <position position="55"/>
    </location>
</feature>
<feature type="domain" description="Response regulatory" evidence="12">
    <location>
        <begin position="3"/>
        <end position="120"/>
    </location>
</feature>
<dbReference type="PROSITE" id="PS01124">
    <property type="entry name" value="HTH_ARAC_FAMILY_2"/>
    <property type="match status" value="1"/>
</dbReference>
<dbReference type="PROSITE" id="PS50110">
    <property type="entry name" value="RESPONSE_REGULATORY"/>
    <property type="match status" value="1"/>
</dbReference>
<evidence type="ECO:0000256" key="3">
    <source>
        <dbReference type="ARBA" id="ARBA00022490"/>
    </source>
</evidence>
<keyword evidence="3" id="KW-0963">Cytoplasm</keyword>
<dbReference type="GO" id="GO:0003700">
    <property type="term" value="F:DNA-binding transcription factor activity"/>
    <property type="evidence" value="ECO:0007669"/>
    <property type="project" value="InterPro"/>
</dbReference>
<dbReference type="InterPro" id="IPR020449">
    <property type="entry name" value="Tscrpt_reg_AraC-type_HTH"/>
</dbReference>
<evidence type="ECO:0000256" key="1">
    <source>
        <dbReference type="ARBA" id="ARBA00004496"/>
    </source>
</evidence>
<dbReference type="SMART" id="SM00342">
    <property type="entry name" value="HTH_ARAC"/>
    <property type="match status" value="1"/>
</dbReference>
<evidence type="ECO:0000313" key="13">
    <source>
        <dbReference type="EMBL" id="OPJ61187.1"/>
    </source>
</evidence>
<evidence type="ECO:0000256" key="9">
    <source>
        <dbReference type="ARBA" id="ARBA00024867"/>
    </source>
</evidence>
<dbReference type="InterPro" id="IPR018062">
    <property type="entry name" value="HTH_AraC-typ_CS"/>
</dbReference>
<dbReference type="InterPro" id="IPR018060">
    <property type="entry name" value="HTH_AraC"/>
</dbReference>
<dbReference type="PANTHER" id="PTHR42713:SF3">
    <property type="entry name" value="TRANSCRIPTIONAL REGULATORY PROTEIN HPTR"/>
    <property type="match status" value="1"/>
</dbReference>
<evidence type="ECO:0000256" key="5">
    <source>
        <dbReference type="ARBA" id="ARBA00023012"/>
    </source>
</evidence>
<dbReference type="PROSITE" id="PS00041">
    <property type="entry name" value="HTH_ARAC_FAMILY_1"/>
    <property type="match status" value="1"/>
</dbReference>
<dbReference type="Pfam" id="PF12833">
    <property type="entry name" value="HTH_18"/>
    <property type="match status" value="1"/>
</dbReference>
<evidence type="ECO:0000256" key="6">
    <source>
        <dbReference type="ARBA" id="ARBA00023015"/>
    </source>
</evidence>
<comment type="subcellular location">
    <subcellularLocation>
        <location evidence="1">Cytoplasm</location>
    </subcellularLocation>
</comment>
<keyword evidence="6" id="KW-0805">Transcription regulation</keyword>
<dbReference type="InterPro" id="IPR001789">
    <property type="entry name" value="Sig_transdc_resp-reg_receiver"/>
</dbReference>
<dbReference type="Gene3D" id="1.10.10.60">
    <property type="entry name" value="Homeodomain-like"/>
    <property type="match status" value="2"/>
</dbReference>
<dbReference type="SUPFAM" id="SSF46689">
    <property type="entry name" value="Homeodomain-like"/>
    <property type="match status" value="2"/>
</dbReference>
<dbReference type="PANTHER" id="PTHR42713">
    <property type="entry name" value="HISTIDINE KINASE-RELATED"/>
    <property type="match status" value="1"/>
</dbReference>
<comment type="function">
    <text evidence="9">May play the central regulatory role in sporulation. It may be an element of the effector pathway responsible for the activation of sporulation genes in response to nutritional stress. Spo0A may act in concert with spo0H (a sigma factor) to control the expression of some genes that are critical to the sporulation process.</text>
</comment>
<dbReference type="CDD" id="cd17536">
    <property type="entry name" value="REC_YesN-like"/>
    <property type="match status" value="1"/>
</dbReference>
<gene>
    <name evidence="13" type="ORF">CLORY_23990</name>
</gene>
<comment type="caution">
    <text evidence="13">The sequence shown here is derived from an EMBL/GenBank/DDBJ whole genome shotgun (WGS) entry which is preliminary data.</text>
</comment>
<dbReference type="SMART" id="SM00448">
    <property type="entry name" value="REC"/>
    <property type="match status" value="1"/>
</dbReference>